<accession>A0A392S0X2</accession>
<evidence type="ECO:0000313" key="3">
    <source>
        <dbReference type="Proteomes" id="UP000265520"/>
    </source>
</evidence>
<comment type="caution">
    <text evidence="2">The sequence shown here is derived from an EMBL/GenBank/DDBJ whole genome shotgun (WGS) entry which is preliminary data.</text>
</comment>
<protein>
    <submittedName>
        <fullName evidence="2">Uncharacterized protein</fullName>
    </submittedName>
</protein>
<feature type="compositionally biased region" description="Low complexity" evidence="1">
    <location>
        <begin position="1"/>
        <end position="11"/>
    </location>
</feature>
<proteinExistence type="predicted"/>
<feature type="non-terminal residue" evidence="2">
    <location>
        <position position="1"/>
    </location>
</feature>
<feature type="compositionally biased region" description="Pro residues" evidence="1">
    <location>
        <begin position="12"/>
        <end position="22"/>
    </location>
</feature>
<sequence length="64" mass="6976">LEPPTASTSVTSPPPSSPPPVNTVPSRPHRMKLDVPVSTVTMLWVGSLRSHSFSNITTRRNRNV</sequence>
<feature type="region of interest" description="Disordered" evidence="1">
    <location>
        <begin position="1"/>
        <end position="29"/>
    </location>
</feature>
<dbReference type="AlphaFoldDB" id="A0A392S0X2"/>
<keyword evidence="3" id="KW-1185">Reference proteome</keyword>
<organism evidence="2 3">
    <name type="scientific">Trifolium medium</name>
    <dbReference type="NCBI Taxonomy" id="97028"/>
    <lineage>
        <taxon>Eukaryota</taxon>
        <taxon>Viridiplantae</taxon>
        <taxon>Streptophyta</taxon>
        <taxon>Embryophyta</taxon>
        <taxon>Tracheophyta</taxon>
        <taxon>Spermatophyta</taxon>
        <taxon>Magnoliopsida</taxon>
        <taxon>eudicotyledons</taxon>
        <taxon>Gunneridae</taxon>
        <taxon>Pentapetalae</taxon>
        <taxon>rosids</taxon>
        <taxon>fabids</taxon>
        <taxon>Fabales</taxon>
        <taxon>Fabaceae</taxon>
        <taxon>Papilionoideae</taxon>
        <taxon>50 kb inversion clade</taxon>
        <taxon>NPAAA clade</taxon>
        <taxon>Hologalegina</taxon>
        <taxon>IRL clade</taxon>
        <taxon>Trifolieae</taxon>
        <taxon>Trifolium</taxon>
    </lineage>
</organism>
<dbReference type="Proteomes" id="UP000265520">
    <property type="component" value="Unassembled WGS sequence"/>
</dbReference>
<evidence type="ECO:0000256" key="1">
    <source>
        <dbReference type="SAM" id="MobiDB-lite"/>
    </source>
</evidence>
<evidence type="ECO:0000313" key="2">
    <source>
        <dbReference type="EMBL" id="MCI41515.1"/>
    </source>
</evidence>
<reference evidence="2 3" key="1">
    <citation type="journal article" date="2018" name="Front. Plant Sci.">
        <title>Red Clover (Trifolium pratense) and Zigzag Clover (T. medium) - A Picture of Genomic Similarities and Differences.</title>
        <authorList>
            <person name="Dluhosova J."/>
            <person name="Istvanek J."/>
            <person name="Nedelnik J."/>
            <person name="Repkova J."/>
        </authorList>
    </citation>
    <scope>NUCLEOTIDE SEQUENCE [LARGE SCALE GENOMIC DNA]</scope>
    <source>
        <strain evidence="3">cv. 10/8</strain>
        <tissue evidence="2">Leaf</tissue>
    </source>
</reference>
<dbReference type="EMBL" id="LXQA010293214">
    <property type="protein sequence ID" value="MCI41515.1"/>
    <property type="molecule type" value="Genomic_DNA"/>
</dbReference>
<name>A0A392S0X2_9FABA</name>